<dbReference type="CDD" id="cd06261">
    <property type="entry name" value="TM_PBP2"/>
    <property type="match status" value="2"/>
</dbReference>
<feature type="transmembrane region" description="Helical" evidence="7">
    <location>
        <begin position="68"/>
        <end position="93"/>
    </location>
</feature>
<evidence type="ECO:0000256" key="5">
    <source>
        <dbReference type="ARBA" id="ARBA00022989"/>
    </source>
</evidence>
<keyword evidence="3" id="KW-1003">Cell membrane</keyword>
<feature type="transmembrane region" description="Helical" evidence="7">
    <location>
        <begin position="386"/>
        <end position="407"/>
    </location>
</feature>
<keyword evidence="5 7" id="KW-1133">Transmembrane helix</keyword>
<keyword evidence="4 7" id="KW-0812">Transmembrane</keyword>
<sequence length="559" mass="61338">MSNAAITNVSKNVSKERGAKHWPWKVLSYLIAAVVVLPILVILTQWGTVGNGEQEIWQHLFDTKLGRLLLNTLILMLGVGVGVTALGVSLAWLTSVCAFPGRKLFEWALMLPLAIPTYVMAFVFLGLMSYTGPIQTALRGWFGNQVYFPNVQASGAVILVFCLVLYPYVYMLARSAFLTQGRSMMDAGRILGKTNWQAFFKIAIPIARPAIVAGIALALMETLADFGAVSIFNYDTFTTAIYSAWYGLFNLAVAAQLASLLLLFVAVMLFAEQKGRKQARYTQQNNRNLQRYKLKGWQARAATGFCSLILLLAFILPVGQLALWCVEIAAEELDSRYFGFLLNTLGLGLIAAVVTTLFALLLAYVKRLPAGLIEKRWQNLAIRISTLGYALPGSVLAVGIILSFTFLDQAILGVAQNLIGVSIRPLLVGSLFALVLAYSTRFMAVAFAPVEAGFERINPKIIEAAKSLGASPARVLYQIYVPLLKPGLLTALIIVFVDVMKEMPATLIMRPFGWDTLAVRIYQMTAEGQWERAALPSVTLILLGLIPVFLLVRSSRPAR</sequence>
<dbReference type="EMBL" id="NVWI01000001">
    <property type="protein sequence ID" value="PCJ43653.1"/>
    <property type="molecule type" value="Genomic_DNA"/>
</dbReference>
<feature type="transmembrane region" description="Helical" evidence="7">
    <location>
        <begin position="475"/>
        <end position="497"/>
    </location>
</feature>
<evidence type="ECO:0000256" key="1">
    <source>
        <dbReference type="ARBA" id="ARBA00004651"/>
    </source>
</evidence>
<comment type="similarity">
    <text evidence="7">Belongs to the binding-protein-dependent transport system permease family.</text>
</comment>
<feature type="transmembrane region" description="Helical" evidence="7">
    <location>
        <begin position="26"/>
        <end position="48"/>
    </location>
</feature>
<evidence type="ECO:0000256" key="4">
    <source>
        <dbReference type="ARBA" id="ARBA00022692"/>
    </source>
</evidence>
<name>A0A2A5CIR9_9GAMM</name>
<gene>
    <name evidence="9" type="ORF">COA71_01915</name>
</gene>
<evidence type="ECO:0000259" key="8">
    <source>
        <dbReference type="PROSITE" id="PS50928"/>
    </source>
</evidence>
<evidence type="ECO:0000256" key="6">
    <source>
        <dbReference type="ARBA" id="ARBA00023136"/>
    </source>
</evidence>
<feature type="transmembrane region" description="Helical" evidence="7">
    <location>
        <begin position="344"/>
        <end position="365"/>
    </location>
</feature>
<dbReference type="GO" id="GO:0055085">
    <property type="term" value="P:transmembrane transport"/>
    <property type="evidence" value="ECO:0007669"/>
    <property type="project" value="InterPro"/>
</dbReference>
<dbReference type="InterPro" id="IPR000515">
    <property type="entry name" value="MetI-like"/>
</dbReference>
<dbReference type="AlphaFoldDB" id="A0A2A5CIR9"/>
<feature type="transmembrane region" description="Helical" evidence="7">
    <location>
        <begin position="105"/>
        <end position="131"/>
    </location>
</feature>
<evidence type="ECO:0000313" key="10">
    <source>
        <dbReference type="Proteomes" id="UP000228987"/>
    </source>
</evidence>
<dbReference type="Gene3D" id="1.10.3720.10">
    <property type="entry name" value="MetI-like"/>
    <property type="match status" value="2"/>
</dbReference>
<feature type="domain" description="ABC transmembrane type-1" evidence="8">
    <location>
        <begin position="341"/>
        <end position="551"/>
    </location>
</feature>
<feature type="transmembrane region" description="Helical" evidence="7">
    <location>
        <begin position="301"/>
        <end position="324"/>
    </location>
</feature>
<evidence type="ECO:0000256" key="3">
    <source>
        <dbReference type="ARBA" id="ARBA00022475"/>
    </source>
</evidence>
<dbReference type="PROSITE" id="PS50928">
    <property type="entry name" value="ABC_TM1"/>
    <property type="match status" value="2"/>
</dbReference>
<proteinExistence type="inferred from homology"/>
<accession>A0A2A5CIR9</accession>
<dbReference type="SUPFAM" id="SSF161098">
    <property type="entry name" value="MetI-like"/>
    <property type="match status" value="2"/>
</dbReference>
<comment type="subcellular location">
    <subcellularLocation>
        <location evidence="1 7">Cell membrane</location>
        <topology evidence="1 7">Multi-pass membrane protein</topology>
    </subcellularLocation>
</comment>
<feature type="transmembrane region" description="Helical" evidence="7">
    <location>
        <begin position="533"/>
        <end position="552"/>
    </location>
</feature>
<protein>
    <submittedName>
        <fullName evidence="9">Iron ABC transporter permease</fullName>
    </submittedName>
</protein>
<comment type="caution">
    <text evidence="9">The sequence shown here is derived from an EMBL/GenBank/DDBJ whole genome shotgun (WGS) entry which is preliminary data.</text>
</comment>
<feature type="transmembrane region" description="Helical" evidence="7">
    <location>
        <begin position="244"/>
        <end position="271"/>
    </location>
</feature>
<feature type="transmembrane region" description="Helical" evidence="7">
    <location>
        <begin position="151"/>
        <end position="173"/>
    </location>
</feature>
<keyword evidence="6 7" id="KW-0472">Membrane</keyword>
<dbReference type="PANTHER" id="PTHR30183">
    <property type="entry name" value="MOLYBDENUM TRANSPORT SYSTEM PERMEASE PROTEIN MODB"/>
    <property type="match status" value="1"/>
</dbReference>
<feature type="domain" description="ABC transmembrane type-1" evidence="8">
    <location>
        <begin position="69"/>
        <end position="270"/>
    </location>
</feature>
<organism evidence="9 10">
    <name type="scientific">SAR86 cluster bacterium</name>
    <dbReference type="NCBI Taxonomy" id="2030880"/>
    <lineage>
        <taxon>Bacteria</taxon>
        <taxon>Pseudomonadati</taxon>
        <taxon>Pseudomonadota</taxon>
        <taxon>Gammaproteobacteria</taxon>
        <taxon>SAR86 cluster</taxon>
    </lineage>
</organism>
<dbReference type="FunFam" id="1.10.3720.10:FF:000088">
    <property type="entry name" value="Iron(III) ABC transporter, permease protein"/>
    <property type="match status" value="1"/>
</dbReference>
<evidence type="ECO:0000256" key="2">
    <source>
        <dbReference type="ARBA" id="ARBA00022448"/>
    </source>
</evidence>
<dbReference type="PANTHER" id="PTHR30183:SF2">
    <property type="entry name" value="IRON UTILIZATION PROTEIN"/>
    <property type="match status" value="1"/>
</dbReference>
<dbReference type="InterPro" id="IPR035906">
    <property type="entry name" value="MetI-like_sf"/>
</dbReference>
<feature type="transmembrane region" description="Helical" evidence="7">
    <location>
        <begin position="427"/>
        <end position="454"/>
    </location>
</feature>
<reference evidence="10" key="1">
    <citation type="submission" date="2017-08" db="EMBL/GenBank/DDBJ databases">
        <title>A dynamic microbial community with high functional redundancy inhabits the cold, oxic subseafloor aquifer.</title>
        <authorList>
            <person name="Tully B.J."/>
            <person name="Wheat C.G."/>
            <person name="Glazer B.T."/>
            <person name="Huber J.A."/>
        </authorList>
    </citation>
    <scope>NUCLEOTIDE SEQUENCE [LARGE SCALE GENOMIC DNA]</scope>
</reference>
<evidence type="ECO:0000256" key="7">
    <source>
        <dbReference type="RuleBase" id="RU363032"/>
    </source>
</evidence>
<dbReference type="Pfam" id="PF00528">
    <property type="entry name" value="BPD_transp_1"/>
    <property type="match status" value="2"/>
</dbReference>
<evidence type="ECO:0000313" key="9">
    <source>
        <dbReference type="EMBL" id="PCJ43653.1"/>
    </source>
</evidence>
<keyword evidence="2 7" id="KW-0813">Transport</keyword>
<dbReference type="Proteomes" id="UP000228987">
    <property type="component" value="Unassembled WGS sequence"/>
</dbReference>
<dbReference type="GO" id="GO:0005886">
    <property type="term" value="C:plasma membrane"/>
    <property type="evidence" value="ECO:0007669"/>
    <property type="project" value="UniProtKB-SubCell"/>
</dbReference>